<dbReference type="InterPro" id="IPR041098">
    <property type="entry name" value="Rv2175c_C"/>
</dbReference>
<evidence type="ECO:0000313" key="4">
    <source>
        <dbReference type="Proteomes" id="UP000053060"/>
    </source>
</evidence>
<evidence type="ECO:0000259" key="2">
    <source>
        <dbReference type="Pfam" id="PF21531"/>
    </source>
</evidence>
<feature type="domain" description="DNA-binding protein Rv2175c wHTH" evidence="2">
    <location>
        <begin position="3"/>
        <end position="59"/>
    </location>
</feature>
<organism evidence="3 4">
    <name type="scientific">Rhodococcus pyridinivorans KG-16</name>
    <dbReference type="NCBI Taxonomy" id="1441730"/>
    <lineage>
        <taxon>Bacteria</taxon>
        <taxon>Bacillati</taxon>
        <taxon>Actinomycetota</taxon>
        <taxon>Actinomycetes</taxon>
        <taxon>Mycobacteriales</taxon>
        <taxon>Nocardiaceae</taxon>
        <taxon>Rhodococcus</taxon>
    </lineage>
</organism>
<feature type="domain" description="Rv2175c C-terminal" evidence="1">
    <location>
        <begin position="67"/>
        <end position="122"/>
    </location>
</feature>
<evidence type="ECO:0000313" key="3">
    <source>
        <dbReference type="EMBL" id="KSZ57545.1"/>
    </source>
</evidence>
<reference evidence="4" key="1">
    <citation type="submission" date="2015-01" db="EMBL/GenBank/DDBJ databases">
        <title>Draft genome sequence of Rhodococcus pyridinivorans strain KG-16, a hydrocarbon-degrading bacterium.</title>
        <authorList>
            <person name="Aggarwal R.K."/>
            <person name="Dawar C."/>
        </authorList>
    </citation>
    <scope>NUCLEOTIDE SEQUENCE [LARGE SCALE GENOMIC DNA]</scope>
    <source>
        <strain evidence="4">KG-16</strain>
    </source>
</reference>
<dbReference type="Pfam" id="PF18367">
    <property type="entry name" value="Rv2175c_C"/>
    <property type="match status" value="1"/>
</dbReference>
<dbReference type="Pfam" id="PF21531">
    <property type="entry name" value="Rv2175c_wHTH"/>
    <property type="match status" value="1"/>
</dbReference>
<sequence>MSAIPYCDDVLDRSVPVVQLVDVAKSLGVATSRVHQMVRDRQLLAFKRDRVPVLPEAFLDEEGNVLKGLPGLIAVLHDGGYEDDEILRWLFTDDDSLPGGCPVAAMHTQSAREVMRQAQALAF</sequence>
<evidence type="ECO:0000259" key="1">
    <source>
        <dbReference type="Pfam" id="PF18367"/>
    </source>
</evidence>
<gene>
    <name evidence="3" type="ORF">Z045_16335</name>
</gene>
<protein>
    <submittedName>
        <fullName evidence="3">Transcriptional regulator</fullName>
    </submittedName>
</protein>
<proteinExistence type="predicted"/>
<dbReference type="Proteomes" id="UP000053060">
    <property type="component" value="Unassembled WGS sequence"/>
</dbReference>
<dbReference type="AlphaFoldDB" id="A0A0V9UHS7"/>
<dbReference type="PATRIC" id="fig|1441730.3.peg.3402"/>
<dbReference type="RefSeq" id="WP_238588674.1">
    <property type="nucleotide sequence ID" value="NZ_AZXY01000008.1"/>
</dbReference>
<name>A0A0V9UHS7_9NOCA</name>
<comment type="caution">
    <text evidence="3">The sequence shown here is derived from an EMBL/GenBank/DDBJ whole genome shotgun (WGS) entry which is preliminary data.</text>
</comment>
<accession>A0A0V9UHS7</accession>
<dbReference type="GO" id="GO:0003677">
    <property type="term" value="F:DNA binding"/>
    <property type="evidence" value="ECO:0007669"/>
    <property type="project" value="InterPro"/>
</dbReference>
<dbReference type="InterPro" id="IPR048576">
    <property type="entry name" value="Rv2175c_wHTH"/>
</dbReference>
<dbReference type="EMBL" id="AZXY01000008">
    <property type="protein sequence ID" value="KSZ57545.1"/>
    <property type="molecule type" value="Genomic_DNA"/>
</dbReference>
<reference evidence="3 4" key="2">
    <citation type="journal article" date="2016" name="Genome Announc.">
        <title>Draft Genome Sequence of a Versatile Hydrocarbon-Degrading Bacterium, Rhodococcus pyridinivorans Strain KG-16, Collected from Oil Fields in India.</title>
        <authorList>
            <person name="Aggarwal R.K."/>
            <person name="Dawar C."/>
            <person name="Phanindranath R."/>
            <person name="Mutnuri L."/>
            <person name="Dayal A.M."/>
        </authorList>
    </citation>
    <scope>NUCLEOTIDE SEQUENCE [LARGE SCALE GENOMIC DNA]</scope>
    <source>
        <strain evidence="3 4">KG-16</strain>
    </source>
</reference>